<gene>
    <name evidence="2" type="ORF">HCJ96_13525</name>
</gene>
<organism evidence="2 3">
    <name type="scientific">Alteromonas ponticola</name>
    <dbReference type="NCBI Taxonomy" id="2720613"/>
    <lineage>
        <taxon>Bacteria</taxon>
        <taxon>Pseudomonadati</taxon>
        <taxon>Pseudomonadota</taxon>
        <taxon>Gammaproteobacteria</taxon>
        <taxon>Alteromonadales</taxon>
        <taxon>Alteromonadaceae</taxon>
        <taxon>Alteromonas/Salinimonas group</taxon>
        <taxon>Alteromonas</taxon>
    </lineage>
</organism>
<accession>A0ABX1R3M9</accession>
<sequence length="149" mass="17396">MAIIIRRVTLDDLHDIHRVETDCFNENGYPLFVFRQFYDLSSRFFFIATVDEQAAGYIYGSDISVNGQAWILSLAVKQVHRGRRIGNQLVQHLIDEYKPTAAKELVLTVAPQNAAALKLYRTHEFEIYGKDNNYFFDHTSRYLLKRTFN</sequence>
<dbReference type="SUPFAM" id="SSF55729">
    <property type="entry name" value="Acyl-CoA N-acyltransferases (Nat)"/>
    <property type="match status" value="1"/>
</dbReference>
<evidence type="ECO:0000259" key="1">
    <source>
        <dbReference type="PROSITE" id="PS51186"/>
    </source>
</evidence>
<dbReference type="Pfam" id="PF00583">
    <property type="entry name" value="Acetyltransf_1"/>
    <property type="match status" value="1"/>
</dbReference>
<proteinExistence type="predicted"/>
<dbReference type="Gene3D" id="3.40.630.30">
    <property type="match status" value="1"/>
</dbReference>
<name>A0ABX1R3M9_9ALTE</name>
<dbReference type="PROSITE" id="PS51186">
    <property type="entry name" value="GNAT"/>
    <property type="match status" value="1"/>
</dbReference>
<dbReference type="RefSeq" id="WP_169211611.1">
    <property type="nucleotide sequence ID" value="NZ_JAATNW010000007.1"/>
</dbReference>
<dbReference type="InterPro" id="IPR016181">
    <property type="entry name" value="Acyl_CoA_acyltransferase"/>
</dbReference>
<evidence type="ECO:0000313" key="2">
    <source>
        <dbReference type="EMBL" id="NMH61050.1"/>
    </source>
</evidence>
<protein>
    <submittedName>
        <fullName evidence="2">GNAT family N-acetyltransferase</fullName>
    </submittedName>
</protein>
<comment type="caution">
    <text evidence="2">The sequence shown here is derived from an EMBL/GenBank/DDBJ whole genome shotgun (WGS) entry which is preliminary data.</text>
</comment>
<keyword evidence="3" id="KW-1185">Reference proteome</keyword>
<reference evidence="2 3" key="1">
    <citation type="submission" date="2020-03" db="EMBL/GenBank/DDBJ databases">
        <title>Alteromonas ponticola sp. nov., isolated from seawater.</title>
        <authorList>
            <person name="Yoon J.-H."/>
            <person name="Kim Y.-O."/>
        </authorList>
    </citation>
    <scope>NUCLEOTIDE SEQUENCE [LARGE SCALE GENOMIC DNA]</scope>
    <source>
        <strain evidence="2 3">MYP5</strain>
    </source>
</reference>
<dbReference type="EMBL" id="JAATNW010000007">
    <property type="protein sequence ID" value="NMH61050.1"/>
    <property type="molecule type" value="Genomic_DNA"/>
</dbReference>
<dbReference type="Proteomes" id="UP000709336">
    <property type="component" value="Unassembled WGS sequence"/>
</dbReference>
<evidence type="ECO:0000313" key="3">
    <source>
        <dbReference type="Proteomes" id="UP000709336"/>
    </source>
</evidence>
<feature type="domain" description="N-acetyltransferase" evidence="1">
    <location>
        <begin position="3"/>
        <end position="149"/>
    </location>
</feature>
<dbReference type="CDD" id="cd04301">
    <property type="entry name" value="NAT_SF"/>
    <property type="match status" value="1"/>
</dbReference>
<dbReference type="InterPro" id="IPR000182">
    <property type="entry name" value="GNAT_dom"/>
</dbReference>
<dbReference type="PANTHER" id="PTHR43072">
    <property type="entry name" value="N-ACETYLTRANSFERASE"/>
    <property type="match status" value="1"/>
</dbReference>